<dbReference type="AlphaFoldDB" id="A0A8H9HCV5"/>
<feature type="domain" description="UDP-N-acetylglucosamine 2-epimerase" evidence="3">
    <location>
        <begin position="51"/>
        <end position="379"/>
    </location>
</feature>
<dbReference type="Pfam" id="PF02350">
    <property type="entry name" value="Epimerase_2"/>
    <property type="match status" value="1"/>
</dbReference>
<protein>
    <submittedName>
        <fullName evidence="4">UDP-N-acetyl glucosamine 2-epimerase</fullName>
    </submittedName>
</protein>
<evidence type="ECO:0000259" key="3">
    <source>
        <dbReference type="Pfam" id="PF02350"/>
    </source>
</evidence>
<dbReference type="EMBL" id="BMNJ01000002">
    <property type="protein sequence ID" value="GGO96082.1"/>
    <property type="molecule type" value="Genomic_DNA"/>
</dbReference>
<evidence type="ECO:0000313" key="4">
    <source>
        <dbReference type="EMBL" id="GGO96082.1"/>
    </source>
</evidence>
<keyword evidence="1" id="KW-0413">Isomerase</keyword>
<name>A0A8H9HCV5_9ACTO</name>
<dbReference type="CDD" id="cd03786">
    <property type="entry name" value="GTB_UDP-GlcNAc_2-Epimerase"/>
    <property type="match status" value="1"/>
</dbReference>
<comment type="similarity">
    <text evidence="1">Belongs to the UDP-N-acetylglucosamine 2-epimerase family.</text>
</comment>
<dbReference type="SUPFAM" id="SSF53756">
    <property type="entry name" value="UDP-Glycosyltransferase/glycogen phosphorylase"/>
    <property type="match status" value="1"/>
</dbReference>
<evidence type="ECO:0000256" key="1">
    <source>
        <dbReference type="RuleBase" id="RU003513"/>
    </source>
</evidence>
<gene>
    <name evidence="4" type="ORF">GCM10011612_05440</name>
</gene>
<reference evidence="4" key="2">
    <citation type="submission" date="2020-09" db="EMBL/GenBank/DDBJ databases">
        <authorList>
            <person name="Sun Q."/>
            <person name="Zhou Y."/>
        </authorList>
    </citation>
    <scope>NUCLEOTIDE SEQUENCE</scope>
    <source>
        <strain evidence="4">CGMCC 4.7372</strain>
    </source>
</reference>
<evidence type="ECO:0000256" key="2">
    <source>
        <dbReference type="SAM" id="MobiDB-lite"/>
    </source>
</evidence>
<dbReference type="PANTHER" id="PTHR43174">
    <property type="entry name" value="UDP-N-ACETYLGLUCOSAMINE 2-EPIMERASE"/>
    <property type="match status" value="1"/>
</dbReference>
<evidence type="ECO:0000313" key="5">
    <source>
        <dbReference type="Proteomes" id="UP000614239"/>
    </source>
</evidence>
<dbReference type="Gene3D" id="3.40.50.2000">
    <property type="entry name" value="Glycogen Phosphorylase B"/>
    <property type="match status" value="2"/>
</dbReference>
<accession>A0A8H9HCV5</accession>
<proteinExistence type="inferred from homology"/>
<comment type="caution">
    <text evidence="4">The sequence shown here is derived from an EMBL/GenBank/DDBJ whole genome shotgun (WGS) entry which is preliminary data.</text>
</comment>
<feature type="compositionally biased region" description="Low complexity" evidence="2">
    <location>
        <begin position="16"/>
        <end position="26"/>
    </location>
</feature>
<sequence length="383" mass="40201">MSRPDTPRPSRPSPAPGGSAPSRPPLRVMSVVGARPQFVKLAPIDRAFSAAGIDHVIVHTGQHYDPLLSDIFFSDLGISAPDEHLGIGSGTHGAQTGAMLAAMDEVITERAPQWVLVYGDTNSTLAGALSAVKLHVPVAHLEAGLRSFDRRMPEEINRVLTDHAADLLLTPTAVGARHLADEGLAARTVVVGDVMTDVLLDVRDRVAGSPSPIVAGMGLEPGSYSLATIHRAENTDDAGRLGAILDSLAGLGHPVVLLAHPRLVAKCSEHGIALADRGSLRVHSPLPYPELIASALAARGVITDSGGLQKEAFLLRVPCTTVRPVTEWVETVELGWNALVEPGPDLVRAACRPAPDEPAPQEAHPYGDGRAAERVAAELASRA</sequence>
<dbReference type="InterPro" id="IPR029767">
    <property type="entry name" value="WecB-like"/>
</dbReference>
<dbReference type="GO" id="GO:0016853">
    <property type="term" value="F:isomerase activity"/>
    <property type="evidence" value="ECO:0007669"/>
    <property type="project" value="UniProtKB-KW"/>
</dbReference>
<organism evidence="4 5">
    <name type="scientific">Actinomyces gaoshouyii</name>
    <dbReference type="NCBI Taxonomy" id="1960083"/>
    <lineage>
        <taxon>Bacteria</taxon>
        <taxon>Bacillati</taxon>
        <taxon>Actinomycetota</taxon>
        <taxon>Actinomycetes</taxon>
        <taxon>Actinomycetales</taxon>
        <taxon>Actinomycetaceae</taxon>
        <taxon>Actinomyces</taxon>
    </lineage>
</organism>
<dbReference type="NCBIfam" id="TIGR00236">
    <property type="entry name" value="wecB"/>
    <property type="match status" value="1"/>
</dbReference>
<keyword evidence="5" id="KW-1185">Reference proteome</keyword>
<dbReference type="Proteomes" id="UP000614239">
    <property type="component" value="Unassembled WGS sequence"/>
</dbReference>
<dbReference type="PANTHER" id="PTHR43174:SF1">
    <property type="entry name" value="UDP-N-ACETYLGLUCOSAMINE 2-EPIMERASE"/>
    <property type="match status" value="1"/>
</dbReference>
<reference evidence="4" key="1">
    <citation type="journal article" date="2014" name="Int. J. Syst. Evol. Microbiol.">
        <title>Complete genome sequence of Corynebacterium casei LMG S-19264T (=DSM 44701T), isolated from a smear-ripened cheese.</title>
        <authorList>
            <consortium name="US DOE Joint Genome Institute (JGI-PGF)"/>
            <person name="Walter F."/>
            <person name="Albersmeier A."/>
            <person name="Kalinowski J."/>
            <person name="Ruckert C."/>
        </authorList>
    </citation>
    <scope>NUCLEOTIDE SEQUENCE</scope>
    <source>
        <strain evidence="4">CGMCC 4.7372</strain>
    </source>
</reference>
<dbReference type="InterPro" id="IPR003331">
    <property type="entry name" value="UDP_GlcNAc_Epimerase_2_dom"/>
</dbReference>
<feature type="region of interest" description="Disordered" evidence="2">
    <location>
        <begin position="1"/>
        <end position="26"/>
    </location>
</feature>